<name>A0A931E8P5_9BACT</name>
<evidence type="ECO:0000313" key="2">
    <source>
        <dbReference type="EMBL" id="MBG9376269.1"/>
    </source>
</evidence>
<dbReference type="SUPFAM" id="SSF52402">
    <property type="entry name" value="Adenine nucleotide alpha hydrolases-like"/>
    <property type="match status" value="1"/>
</dbReference>
<evidence type="ECO:0000259" key="1">
    <source>
        <dbReference type="Pfam" id="PF01902"/>
    </source>
</evidence>
<sequence>MNWSGGKDSALCLYRVLQSGLYNVSRLLTSVNAVHDRISMHGVRRSLLQVQAAAIGIPLTTIELPEQPGMQEYEEMMQQKVAEQRNAGCTHAIFGDIFLEDLKLYRQQKLAASGINCVFPLWKINTLQLVNEFIAAGFKSIIVCVNEQYLDASFCGRIIDHDFISALPPNVDPCGEHGEFHSFVFDGPIFKTPVNFTKGDVVRKTYAAPAGSPVPDYGFYFCDLLPLYT</sequence>
<reference evidence="2" key="1">
    <citation type="submission" date="2020-11" db="EMBL/GenBank/DDBJ databases">
        <title>Bacterial whole genome sequence for Panacibacter sp. DH6.</title>
        <authorList>
            <person name="Le V."/>
            <person name="Ko S."/>
            <person name="Ahn C.-Y."/>
            <person name="Oh H.-M."/>
        </authorList>
    </citation>
    <scope>NUCLEOTIDE SEQUENCE</scope>
    <source>
        <strain evidence="2">DH6</strain>
    </source>
</reference>
<dbReference type="PIRSF" id="PIRSF039123">
    <property type="entry name" value="Diphthamide_synthase"/>
    <property type="match status" value="1"/>
</dbReference>
<accession>A0A931E8P5</accession>
<gene>
    <name evidence="2" type="ORF">I5907_08480</name>
</gene>
<dbReference type="InterPro" id="IPR014729">
    <property type="entry name" value="Rossmann-like_a/b/a_fold"/>
</dbReference>
<comment type="caution">
    <text evidence="2">The sequence shown here is derived from an EMBL/GenBank/DDBJ whole genome shotgun (WGS) entry which is preliminary data.</text>
</comment>
<dbReference type="EMBL" id="JADWYR010000001">
    <property type="protein sequence ID" value="MBG9376269.1"/>
    <property type="molecule type" value="Genomic_DNA"/>
</dbReference>
<dbReference type="AlphaFoldDB" id="A0A931E8P5"/>
<dbReference type="Proteomes" id="UP000628448">
    <property type="component" value="Unassembled WGS sequence"/>
</dbReference>
<dbReference type="Pfam" id="PF01902">
    <property type="entry name" value="Diphthami_syn_2"/>
    <property type="match status" value="1"/>
</dbReference>
<dbReference type="Gene3D" id="3.90.1490.10">
    <property type="entry name" value="putative n-type atp pyrophosphatase, domain 2"/>
    <property type="match status" value="1"/>
</dbReference>
<keyword evidence="2" id="KW-0436">Ligase</keyword>
<dbReference type="NCBIfam" id="TIGR00290">
    <property type="entry name" value="MJ0570_dom"/>
    <property type="match status" value="1"/>
</dbReference>
<proteinExistence type="predicted"/>
<dbReference type="InterPro" id="IPR002761">
    <property type="entry name" value="Diphthami_syn_dom"/>
</dbReference>
<organism evidence="2 3">
    <name type="scientific">Panacibacter microcysteis</name>
    <dbReference type="NCBI Taxonomy" id="2793269"/>
    <lineage>
        <taxon>Bacteria</taxon>
        <taxon>Pseudomonadati</taxon>
        <taxon>Bacteroidota</taxon>
        <taxon>Chitinophagia</taxon>
        <taxon>Chitinophagales</taxon>
        <taxon>Chitinophagaceae</taxon>
        <taxon>Panacibacter</taxon>
    </lineage>
</organism>
<evidence type="ECO:0000313" key="3">
    <source>
        <dbReference type="Proteomes" id="UP000628448"/>
    </source>
</evidence>
<dbReference type="InterPro" id="IPR030662">
    <property type="entry name" value="DPH6/MJ0570"/>
</dbReference>
<feature type="domain" description="Diphthamide synthase" evidence="1">
    <location>
        <begin position="3"/>
        <end position="197"/>
    </location>
</feature>
<dbReference type="EC" id="6.3.1.14" evidence="2"/>
<dbReference type="Gene3D" id="3.40.50.620">
    <property type="entry name" value="HUPs"/>
    <property type="match status" value="1"/>
</dbReference>
<keyword evidence="3" id="KW-1185">Reference proteome</keyword>
<dbReference type="GO" id="GO:0017178">
    <property type="term" value="F:diphthine-ammonia ligase activity"/>
    <property type="evidence" value="ECO:0007669"/>
    <property type="project" value="UniProtKB-EC"/>
</dbReference>
<protein>
    <submittedName>
        <fullName evidence="2">Diphthine--ammonia ligase</fullName>
        <ecNumber evidence="2">6.3.1.14</ecNumber>
    </submittedName>
</protein>